<dbReference type="CDD" id="cd07377">
    <property type="entry name" value="WHTH_GntR"/>
    <property type="match status" value="1"/>
</dbReference>
<comment type="cofactor">
    <cofactor evidence="1">
        <name>pyridoxal 5'-phosphate</name>
        <dbReference type="ChEBI" id="CHEBI:597326"/>
    </cofactor>
</comment>
<keyword evidence="7" id="KW-0804">Transcription</keyword>
<evidence type="ECO:0000256" key="5">
    <source>
        <dbReference type="ARBA" id="ARBA00023015"/>
    </source>
</evidence>
<dbReference type="GO" id="GO:0003700">
    <property type="term" value="F:DNA-binding transcription factor activity"/>
    <property type="evidence" value="ECO:0007669"/>
    <property type="project" value="InterPro"/>
</dbReference>
<proteinExistence type="inferred from homology"/>
<dbReference type="InterPro" id="IPR036388">
    <property type="entry name" value="WH-like_DNA-bd_sf"/>
</dbReference>
<feature type="domain" description="HTH gntR-type" evidence="8">
    <location>
        <begin position="1"/>
        <end position="69"/>
    </location>
</feature>
<accession>A0A7W3SQS4</accession>
<dbReference type="GO" id="GO:0008483">
    <property type="term" value="F:transaminase activity"/>
    <property type="evidence" value="ECO:0007669"/>
    <property type="project" value="UniProtKB-KW"/>
</dbReference>
<name>A0A7W3SQS4_9BACL</name>
<gene>
    <name evidence="9" type="ORF">FHR92_000792</name>
</gene>
<dbReference type="InterPro" id="IPR015421">
    <property type="entry name" value="PyrdxlP-dep_Trfase_major"/>
</dbReference>
<evidence type="ECO:0000256" key="4">
    <source>
        <dbReference type="ARBA" id="ARBA00022898"/>
    </source>
</evidence>
<dbReference type="Pfam" id="PF00155">
    <property type="entry name" value="Aminotran_1_2"/>
    <property type="match status" value="1"/>
</dbReference>
<evidence type="ECO:0000313" key="10">
    <source>
        <dbReference type="Proteomes" id="UP000567067"/>
    </source>
</evidence>
<sequence>MHKFFLIVKELEEQIVNHNLKEGDKLPSIRVLANQYHVSKSTVIRALHDLEQRHIVYSVDKSGYYLVKSGIIANEEEQGMIDFATSSPDPNIFPYLDFQHCVNKAIDTYKQDLFTYGTPQGLPSLLHIMQKQLANYQVFTNVRNLFVVSGIQQALSILTALPFPNGKRKILIEQPSYHLFIEHLITYGVPVAGIKRTSRGIDFEELEEIFKTEDIKFFYTMPRFHNPLGCSYSAEEKKKIVALAHKYDVYIVEDDYLADMEQDTKADPLYAYDDKTHVIYLKSYSKIIFPGLRIGIAVIPDSLLTAFTQYKRIQDIDSSMLSQGALEIYLKSSMFDRHKLKIKSYYEQRSRLLHAALEQQLIQNGNLFSFDVGVKSSLHTYIRLIEDVPANEVIRRLKKKSLWIEPIDKHYLPSFPKDNLLKLNVSRVRLNGIEDGVHLLIDEIRQLMTASFSKSP</sequence>
<keyword evidence="6 9" id="KW-0238">DNA-binding</keyword>
<dbReference type="InterPro" id="IPR015424">
    <property type="entry name" value="PyrdxlP-dep_Trfase"/>
</dbReference>
<dbReference type="PROSITE" id="PS50949">
    <property type="entry name" value="HTH_GNTR"/>
    <property type="match status" value="1"/>
</dbReference>
<dbReference type="EMBL" id="JACJIP010000003">
    <property type="protein sequence ID" value="MBA9084338.1"/>
    <property type="molecule type" value="Genomic_DNA"/>
</dbReference>
<dbReference type="PANTHER" id="PTHR46577">
    <property type="entry name" value="HTH-TYPE TRANSCRIPTIONAL REGULATORY PROTEIN GABR"/>
    <property type="match status" value="1"/>
</dbReference>
<evidence type="ECO:0000256" key="7">
    <source>
        <dbReference type="ARBA" id="ARBA00023163"/>
    </source>
</evidence>
<evidence type="ECO:0000259" key="8">
    <source>
        <dbReference type="PROSITE" id="PS50949"/>
    </source>
</evidence>
<dbReference type="FunFam" id="3.40.640.10:FF:000114">
    <property type="entry name" value="Transcriptional regulator, GntR family"/>
    <property type="match status" value="1"/>
</dbReference>
<evidence type="ECO:0000256" key="6">
    <source>
        <dbReference type="ARBA" id="ARBA00023125"/>
    </source>
</evidence>
<comment type="caution">
    <text evidence="9">The sequence shown here is derived from an EMBL/GenBank/DDBJ whole genome shotgun (WGS) entry which is preliminary data.</text>
</comment>
<dbReference type="GO" id="GO:0003677">
    <property type="term" value="F:DNA binding"/>
    <property type="evidence" value="ECO:0007669"/>
    <property type="project" value="UniProtKB-KW"/>
</dbReference>
<dbReference type="AlphaFoldDB" id="A0A7W3SQS4"/>
<keyword evidence="3" id="KW-0808">Transferase</keyword>
<keyword evidence="5" id="KW-0805">Transcription regulation</keyword>
<reference evidence="9 10" key="1">
    <citation type="submission" date="2020-08" db="EMBL/GenBank/DDBJ databases">
        <title>Genomic Encyclopedia of Type Strains, Phase III (KMG-III): the genomes of soil and plant-associated and newly described type strains.</title>
        <authorList>
            <person name="Whitman W."/>
        </authorList>
    </citation>
    <scope>NUCLEOTIDE SEQUENCE [LARGE SCALE GENOMIC DNA]</scope>
    <source>
        <strain evidence="9 10">CECT 8693</strain>
    </source>
</reference>
<keyword evidence="10" id="KW-1185">Reference proteome</keyword>
<dbReference type="PANTHER" id="PTHR46577:SF1">
    <property type="entry name" value="HTH-TYPE TRANSCRIPTIONAL REGULATORY PROTEIN GABR"/>
    <property type="match status" value="1"/>
</dbReference>
<keyword evidence="4" id="KW-0663">Pyridoxal phosphate</keyword>
<dbReference type="SUPFAM" id="SSF53383">
    <property type="entry name" value="PLP-dependent transferases"/>
    <property type="match status" value="1"/>
</dbReference>
<dbReference type="Pfam" id="PF00392">
    <property type="entry name" value="GntR"/>
    <property type="match status" value="1"/>
</dbReference>
<evidence type="ECO:0000256" key="1">
    <source>
        <dbReference type="ARBA" id="ARBA00001933"/>
    </source>
</evidence>
<dbReference type="InterPro" id="IPR000524">
    <property type="entry name" value="Tscrpt_reg_HTH_GntR"/>
</dbReference>
<dbReference type="Gene3D" id="3.40.640.10">
    <property type="entry name" value="Type I PLP-dependent aspartate aminotransferase-like (Major domain)"/>
    <property type="match status" value="1"/>
</dbReference>
<evidence type="ECO:0000256" key="2">
    <source>
        <dbReference type="ARBA" id="ARBA00005384"/>
    </source>
</evidence>
<dbReference type="GO" id="GO:0030170">
    <property type="term" value="F:pyridoxal phosphate binding"/>
    <property type="evidence" value="ECO:0007669"/>
    <property type="project" value="InterPro"/>
</dbReference>
<dbReference type="InterPro" id="IPR004839">
    <property type="entry name" value="Aminotransferase_I/II_large"/>
</dbReference>
<dbReference type="Gene3D" id="1.10.10.10">
    <property type="entry name" value="Winged helix-like DNA-binding domain superfamily/Winged helix DNA-binding domain"/>
    <property type="match status" value="1"/>
</dbReference>
<evidence type="ECO:0000256" key="3">
    <source>
        <dbReference type="ARBA" id="ARBA00022576"/>
    </source>
</evidence>
<protein>
    <submittedName>
        <fullName evidence="9">DNA-binding transcriptional MocR family regulator</fullName>
    </submittedName>
</protein>
<comment type="similarity">
    <text evidence="2">In the C-terminal section; belongs to the class-I pyridoxal-phosphate-dependent aminotransferase family.</text>
</comment>
<organism evidence="9 10">
    <name type="scientific">Fontibacillus solani</name>
    <dbReference type="NCBI Taxonomy" id="1572857"/>
    <lineage>
        <taxon>Bacteria</taxon>
        <taxon>Bacillati</taxon>
        <taxon>Bacillota</taxon>
        <taxon>Bacilli</taxon>
        <taxon>Bacillales</taxon>
        <taxon>Paenibacillaceae</taxon>
        <taxon>Fontibacillus</taxon>
    </lineage>
</organism>
<dbReference type="SUPFAM" id="SSF46785">
    <property type="entry name" value="Winged helix' DNA-binding domain"/>
    <property type="match status" value="1"/>
</dbReference>
<dbReference type="CDD" id="cd00609">
    <property type="entry name" value="AAT_like"/>
    <property type="match status" value="1"/>
</dbReference>
<dbReference type="RefSeq" id="WP_182534392.1">
    <property type="nucleotide sequence ID" value="NZ_JACJIP010000003.1"/>
</dbReference>
<evidence type="ECO:0000313" key="9">
    <source>
        <dbReference type="EMBL" id="MBA9084338.1"/>
    </source>
</evidence>
<keyword evidence="3" id="KW-0032">Aminotransferase</keyword>
<dbReference type="SMART" id="SM00345">
    <property type="entry name" value="HTH_GNTR"/>
    <property type="match status" value="1"/>
</dbReference>
<dbReference type="InterPro" id="IPR036390">
    <property type="entry name" value="WH_DNA-bd_sf"/>
</dbReference>
<dbReference type="InterPro" id="IPR051446">
    <property type="entry name" value="HTH_trans_reg/aminotransferase"/>
</dbReference>
<dbReference type="Proteomes" id="UP000567067">
    <property type="component" value="Unassembled WGS sequence"/>
</dbReference>